<dbReference type="PRINTS" id="PR00469">
    <property type="entry name" value="PNDRDTASEII"/>
</dbReference>
<dbReference type="PANTHER" id="PTHR42783">
    <property type="entry name" value="GLUTAMATE SYNTHASE [NADPH] SMALL CHAIN"/>
    <property type="match status" value="1"/>
</dbReference>
<dbReference type="PANTHER" id="PTHR42783:SF3">
    <property type="entry name" value="GLUTAMATE SYNTHASE [NADPH] SMALL CHAIN-RELATED"/>
    <property type="match status" value="1"/>
</dbReference>
<dbReference type="GO" id="GO:0051536">
    <property type="term" value="F:iron-sulfur cluster binding"/>
    <property type="evidence" value="ECO:0007669"/>
    <property type="project" value="InterPro"/>
</dbReference>
<organism evidence="3 4">
    <name type="scientific">Candidatus Blautia merdigallinarum</name>
    <dbReference type="NCBI Taxonomy" id="2838495"/>
    <lineage>
        <taxon>Bacteria</taxon>
        <taxon>Bacillati</taxon>
        <taxon>Bacillota</taxon>
        <taxon>Clostridia</taxon>
        <taxon>Lachnospirales</taxon>
        <taxon>Lachnospiraceae</taxon>
        <taxon>Blautia</taxon>
    </lineage>
</organism>
<dbReference type="InterPro" id="IPR009051">
    <property type="entry name" value="Helical_ferredxn"/>
</dbReference>
<dbReference type="SUPFAM" id="SSF46548">
    <property type="entry name" value="alpha-helical ferredoxin"/>
    <property type="match status" value="1"/>
</dbReference>
<feature type="domain" description="FAD/NAD(P)-binding" evidence="1">
    <location>
        <begin position="109"/>
        <end position="391"/>
    </location>
</feature>
<evidence type="ECO:0000313" key="3">
    <source>
        <dbReference type="EMBL" id="HJC10677.1"/>
    </source>
</evidence>
<dbReference type="GO" id="GO:0016491">
    <property type="term" value="F:oxidoreductase activity"/>
    <property type="evidence" value="ECO:0007669"/>
    <property type="project" value="InterPro"/>
</dbReference>
<evidence type="ECO:0000313" key="4">
    <source>
        <dbReference type="Proteomes" id="UP000823893"/>
    </source>
</evidence>
<dbReference type="Proteomes" id="UP000823893">
    <property type="component" value="Unassembled WGS sequence"/>
</dbReference>
<evidence type="ECO:0000259" key="2">
    <source>
        <dbReference type="Pfam" id="PF14691"/>
    </source>
</evidence>
<dbReference type="AlphaFoldDB" id="A0A9D2SJT8"/>
<comment type="caution">
    <text evidence="3">The sequence shown here is derived from an EMBL/GenBank/DDBJ whole genome shotgun (WGS) entry which is preliminary data.</text>
</comment>
<dbReference type="EMBL" id="DWWV01000098">
    <property type="protein sequence ID" value="HJC10677.1"/>
    <property type="molecule type" value="Genomic_DNA"/>
</dbReference>
<name>A0A9D2SJT8_9FIRM</name>
<dbReference type="Gene3D" id="1.10.1060.10">
    <property type="entry name" value="Alpha-helical ferredoxin"/>
    <property type="match status" value="1"/>
</dbReference>
<dbReference type="SUPFAM" id="SSF51971">
    <property type="entry name" value="Nucleotide-binding domain"/>
    <property type="match status" value="2"/>
</dbReference>
<reference evidence="3" key="1">
    <citation type="journal article" date="2021" name="PeerJ">
        <title>Extensive microbial diversity within the chicken gut microbiome revealed by metagenomics and culture.</title>
        <authorList>
            <person name="Gilroy R."/>
            <person name="Ravi A."/>
            <person name="Getino M."/>
            <person name="Pursley I."/>
            <person name="Horton D.L."/>
            <person name="Alikhan N.F."/>
            <person name="Baker D."/>
            <person name="Gharbi K."/>
            <person name="Hall N."/>
            <person name="Watson M."/>
            <person name="Adriaenssens E.M."/>
            <person name="Foster-Nyarko E."/>
            <person name="Jarju S."/>
            <person name="Secka A."/>
            <person name="Antonio M."/>
            <person name="Oren A."/>
            <person name="Chaudhuri R.R."/>
            <person name="La Ragione R."/>
            <person name="Hildebrand F."/>
            <person name="Pallen M.J."/>
        </authorList>
    </citation>
    <scope>NUCLEOTIDE SEQUENCE</scope>
    <source>
        <strain evidence="3">ChiSxjej6B18-287</strain>
    </source>
</reference>
<sequence length="409" mass="44754">MAIHVLDEAKRCLNCKVPQCQKGCPIHTPIPQVIQLMLNGELDKAGWMLFENNPLTTVCSLVCNHENQCEGHCVLGKKGAPVHFSTIENYISSTYSSKMVKGPAEPNGMRVAIIGSGPAGLTIAVLLARKGYQVTIFEGKDKIGGVLRYGIPEFRLPKSVLDDFEYRHLLLKDIKVRPNTTIGGAITIDDLLRDGYKAIFVGTGVWRPNTLHIKGETLGHVHFGINYLNNPDSFHLGERVIVIGAGNSAMDVARTALRKGVRWLQCFSRTSTVAASQHEYNYALLEGVEFVYCKIPVEITDEGVIFADAEEKEDGSIEQIPGTEKLYPADSVIISISQGPRNQLVNTTKGLDANQRGLLVADEEGHTSRPEIFASGDVVNGARTVVEAVAHSKKVAEAMDKYMQGLKEE</sequence>
<evidence type="ECO:0000259" key="1">
    <source>
        <dbReference type="Pfam" id="PF07992"/>
    </source>
</evidence>
<dbReference type="InterPro" id="IPR036188">
    <property type="entry name" value="FAD/NAD-bd_sf"/>
</dbReference>
<reference evidence="3" key="2">
    <citation type="submission" date="2021-04" db="EMBL/GenBank/DDBJ databases">
        <authorList>
            <person name="Gilroy R."/>
        </authorList>
    </citation>
    <scope>NUCLEOTIDE SEQUENCE</scope>
    <source>
        <strain evidence="3">ChiSxjej6B18-287</strain>
    </source>
</reference>
<feature type="domain" description="Dihydroprymidine dehydrogenase" evidence="2">
    <location>
        <begin position="5"/>
        <end position="96"/>
    </location>
</feature>
<dbReference type="Pfam" id="PF14691">
    <property type="entry name" value="Fer4_20"/>
    <property type="match status" value="1"/>
</dbReference>
<proteinExistence type="predicted"/>
<dbReference type="Pfam" id="PF07992">
    <property type="entry name" value="Pyr_redox_2"/>
    <property type="match status" value="1"/>
</dbReference>
<protein>
    <submittedName>
        <fullName evidence="3">NAD(P)-dependent oxidoreductase</fullName>
    </submittedName>
</protein>
<gene>
    <name evidence="3" type="ORF">H9935_07645</name>
</gene>
<dbReference type="PRINTS" id="PR00368">
    <property type="entry name" value="FADPNR"/>
</dbReference>
<accession>A0A9D2SJT8</accession>
<dbReference type="Gene3D" id="3.50.50.60">
    <property type="entry name" value="FAD/NAD(P)-binding domain"/>
    <property type="match status" value="2"/>
</dbReference>
<dbReference type="InterPro" id="IPR028261">
    <property type="entry name" value="DPD_II"/>
</dbReference>
<dbReference type="InterPro" id="IPR023753">
    <property type="entry name" value="FAD/NAD-binding_dom"/>
</dbReference>